<dbReference type="PROSITE" id="PS51257">
    <property type="entry name" value="PROKAR_LIPOPROTEIN"/>
    <property type="match status" value="1"/>
</dbReference>
<protein>
    <recommendedName>
        <fullName evidence="4">Small peptidoglycan-associated lipoprotein</fullName>
    </recommendedName>
</protein>
<name>A0A1R1BPF5_PAEAM</name>
<evidence type="ECO:0000313" key="3">
    <source>
        <dbReference type="Proteomes" id="UP000187134"/>
    </source>
</evidence>
<dbReference type="Proteomes" id="UP000187134">
    <property type="component" value="Unassembled WGS sequence"/>
</dbReference>
<dbReference type="AlphaFoldDB" id="A0A1R1BPF5"/>
<feature type="signal peptide" evidence="1">
    <location>
        <begin position="1"/>
        <end position="19"/>
    </location>
</feature>
<evidence type="ECO:0000313" key="2">
    <source>
        <dbReference type="EMBL" id="OMF11786.1"/>
    </source>
</evidence>
<feature type="chain" id="PRO_5038463950" description="Small peptidoglycan-associated lipoprotein" evidence="1">
    <location>
        <begin position="20"/>
        <end position="126"/>
    </location>
</feature>
<accession>A0A1R1BPF5</accession>
<gene>
    <name evidence="2" type="ORF">BK131_20135</name>
</gene>
<sequence length="126" mass="14754">MRKLLLLALLVTLITGCSSNDREKAIDYLVKNQTNDVTVIVFGDKPSERSYIIDLQKNLQYINENLRTDNPIANVSYIDVSEKQQYNLEEIFKIQTYPHIIVFEKNQIVLEAQTPDEIVRFYEKEK</sequence>
<dbReference type="EMBL" id="MRTJ01000009">
    <property type="protein sequence ID" value="OMF11786.1"/>
    <property type="molecule type" value="Genomic_DNA"/>
</dbReference>
<dbReference type="OrthoDB" id="2654261at2"/>
<evidence type="ECO:0008006" key="4">
    <source>
        <dbReference type="Google" id="ProtNLM"/>
    </source>
</evidence>
<comment type="caution">
    <text evidence="2">The sequence shown here is derived from an EMBL/GenBank/DDBJ whole genome shotgun (WGS) entry which is preliminary data.</text>
</comment>
<reference evidence="2 3" key="1">
    <citation type="submission" date="2016-11" db="EMBL/GenBank/DDBJ databases">
        <title>Paenibacillus species isolates.</title>
        <authorList>
            <person name="Beno S.M."/>
        </authorList>
    </citation>
    <scope>NUCLEOTIDE SEQUENCE [LARGE SCALE GENOMIC DNA]</scope>
    <source>
        <strain evidence="2 3">FSL H8-0246</strain>
    </source>
</reference>
<proteinExistence type="predicted"/>
<evidence type="ECO:0000256" key="1">
    <source>
        <dbReference type="SAM" id="SignalP"/>
    </source>
</evidence>
<organism evidence="2 3">
    <name type="scientific">Paenibacillus amylolyticus</name>
    <dbReference type="NCBI Taxonomy" id="1451"/>
    <lineage>
        <taxon>Bacteria</taxon>
        <taxon>Bacillati</taxon>
        <taxon>Bacillota</taxon>
        <taxon>Bacilli</taxon>
        <taxon>Bacillales</taxon>
        <taxon>Paenibacillaceae</taxon>
        <taxon>Paenibacillus</taxon>
    </lineage>
</organism>
<keyword evidence="1" id="KW-0732">Signal</keyword>
<dbReference type="RefSeq" id="WP_076333004.1">
    <property type="nucleotide sequence ID" value="NZ_MRTJ01000009.1"/>
</dbReference>